<reference evidence="1 2" key="1">
    <citation type="submission" date="2016-10" db="EMBL/GenBank/DDBJ databases">
        <authorList>
            <person name="de Groot N.N."/>
        </authorList>
    </citation>
    <scope>NUCLEOTIDE SEQUENCE [LARGE SCALE GENOMIC DNA]</scope>
    <source>
        <strain evidence="1 2">EP1-55-1</strain>
    </source>
</reference>
<proteinExistence type="predicted"/>
<protein>
    <submittedName>
        <fullName evidence="1">Protein required for attachment to host cells</fullName>
    </submittedName>
</protein>
<organism evidence="1 2">
    <name type="scientific">Hydrogenimonas thermophila</name>
    <dbReference type="NCBI Taxonomy" id="223786"/>
    <lineage>
        <taxon>Bacteria</taxon>
        <taxon>Pseudomonadati</taxon>
        <taxon>Campylobacterota</taxon>
        <taxon>Epsilonproteobacteria</taxon>
        <taxon>Campylobacterales</taxon>
        <taxon>Hydrogenimonadaceae</taxon>
        <taxon>Hydrogenimonas</taxon>
    </lineage>
</organism>
<sequence length="151" mass="17101">MRVGDIVIVSDLGEMKIYRAAPRDLEAEADSKSENIKLDLIETKDYLLSHWKVHDLVSDQAGRFKGGNQGENHELIKNIEEDIIKTVAKDISKTVSQGKVQKWFLGASETVYDQILEKVSKSAKETLFLGVKKDLVKTDKIDLIKIFKKKI</sequence>
<accession>A0A1I5M5E1</accession>
<gene>
    <name evidence="1" type="ORF">SAMN05216234_1057</name>
</gene>
<dbReference type="InterPro" id="IPR019291">
    <property type="entry name" value="Host_attachment_protein"/>
</dbReference>
<name>A0A1I5M5E1_9BACT</name>
<keyword evidence="2" id="KW-1185">Reference proteome</keyword>
<dbReference type="EMBL" id="FOXB01000005">
    <property type="protein sequence ID" value="SFP04537.1"/>
    <property type="molecule type" value="Genomic_DNA"/>
</dbReference>
<dbReference type="Pfam" id="PF10116">
    <property type="entry name" value="Host_attach"/>
    <property type="match status" value="1"/>
</dbReference>
<dbReference type="OrthoDB" id="5372733at2"/>
<evidence type="ECO:0000313" key="1">
    <source>
        <dbReference type="EMBL" id="SFP04537.1"/>
    </source>
</evidence>
<dbReference type="Proteomes" id="UP000199227">
    <property type="component" value="Unassembled WGS sequence"/>
</dbReference>
<dbReference type="AlphaFoldDB" id="A0A1I5M5E1"/>
<dbReference type="STRING" id="223786.SAMN05216234_1057"/>
<evidence type="ECO:0000313" key="2">
    <source>
        <dbReference type="Proteomes" id="UP000199227"/>
    </source>
</evidence>
<dbReference type="RefSeq" id="WP_092910926.1">
    <property type="nucleotide sequence ID" value="NZ_CP136592.1"/>
</dbReference>